<dbReference type="PANTHER" id="PTHR43000">
    <property type="entry name" value="DTDP-D-GLUCOSE 4,6-DEHYDRATASE-RELATED"/>
    <property type="match status" value="1"/>
</dbReference>
<evidence type="ECO:0000259" key="3">
    <source>
        <dbReference type="Pfam" id="PF01370"/>
    </source>
</evidence>
<dbReference type="InterPro" id="IPR036291">
    <property type="entry name" value="NAD(P)-bd_dom_sf"/>
</dbReference>
<dbReference type="Pfam" id="PF01370">
    <property type="entry name" value="Epimerase"/>
    <property type="match status" value="1"/>
</dbReference>
<dbReference type="STRING" id="297318.BK138_27315"/>
<dbReference type="EMBL" id="MRTP01000011">
    <property type="protein sequence ID" value="OMF50326.1"/>
    <property type="molecule type" value="Genomic_DNA"/>
</dbReference>
<feature type="domain" description="NAD-dependent epimerase/dehydratase" evidence="3">
    <location>
        <begin position="12"/>
        <end position="235"/>
    </location>
</feature>
<name>A0A1R1EET7_9BACL</name>
<organism evidence="4 5">
    <name type="scientific">Paenibacillus rhizosphaerae</name>
    <dbReference type="NCBI Taxonomy" id="297318"/>
    <lineage>
        <taxon>Bacteria</taxon>
        <taxon>Bacillati</taxon>
        <taxon>Bacillota</taxon>
        <taxon>Bacilli</taxon>
        <taxon>Bacillales</taxon>
        <taxon>Paenibacillaceae</taxon>
        <taxon>Paenibacillus</taxon>
    </lineage>
</organism>
<dbReference type="Gene3D" id="3.40.50.720">
    <property type="entry name" value="NAD(P)-binding Rossmann-like Domain"/>
    <property type="match status" value="1"/>
</dbReference>
<protein>
    <recommendedName>
        <fullName evidence="3">NAD-dependent epimerase/dehydratase domain-containing protein</fullName>
    </recommendedName>
</protein>
<feature type="region of interest" description="Disordered" evidence="2">
    <location>
        <begin position="262"/>
        <end position="283"/>
    </location>
</feature>
<comment type="similarity">
    <text evidence="1">Belongs to the NAD(P)-dependent epimerase/dehydratase family.</text>
</comment>
<dbReference type="SUPFAM" id="SSF51735">
    <property type="entry name" value="NAD(P)-binding Rossmann-fold domains"/>
    <property type="match status" value="1"/>
</dbReference>
<dbReference type="AlphaFoldDB" id="A0A1R1EET7"/>
<evidence type="ECO:0000256" key="2">
    <source>
        <dbReference type="SAM" id="MobiDB-lite"/>
    </source>
</evidence>
<gene>
    <name evidence="4" type="ORF">BK138_27315</name>
</gene>
<feature type="compositionally biased region" description="Polar residues" evidence="2">
    <location>
        <begin position="266"/>
        <end position="275"/>
    </location>
</feature>
<dbReference type="RefSeq" id="WP_076174139.1">
    <property type="nucleotide sequence ID" value="NZ_MRTP01000011.1"/>
</dbReference>
<evidence type="ECO:0000313" key="5">
    <source>
        <dbReference type="Proteomes" id="UP000187172"/>
    </source>
</evidence>
<dbReference type="InterPro" id="IPR001509">
    <property type="entry name" value="Epimerase_deHydtase"/>
</dbReference>
<keyword evidence="5" id="KW-1185">Reference proteome</keyword>
<reference evidence="4 5" key="1">
    <citation type="submission" date="2016-11" db="EMBL/GenBank/DDBJ databases">
        <title>Paenibacillus species isolates.</title>
        <authorList>
            <person name="Beno S.M."/>
        </authorList>
    </citation>
    <scope>NUCLEOTIDE SEQUENCE [LARGE SCALE GENOMIC DNA]</scope>
    <source>
        <strain evidence="4 5">FSL R5-0378</strain>
    </source>
</reference>
<dbReference type="Proteomes" id="UP000187172">
    <property type="component" value="Unassembled WGS sequence"/>
</dbReference>
<sequence>MDARNDSLQRIILITGASGFTGSHACRYFAGEGMQVAAMVRHISEDDKVEGVQYYTCDLLDKKGIEELVGTIAPDYVLHLAGKNSVPESWTEPVLYMETNVLPTLYLLNALRPYPFCRILITGSMLVFPLYPPFRPPHPYGLSKSLQKAAALSWKELFGQAIILAEPSNLIGPGPSRGFCSLLGQHISAWERGETDEAFHIPSRIIRRDFLDVRDAVIAYKILLEQGLPGEIYSVRSGKEYTLGEITDLYMDIFEKPFPIEWGEGENSSQGNPKNTAPRMKGLDWEPSIPLRTSLTDVLEYFRTCGGDSK</sequence>
<evidence type="ECO:0000256" key="1">
    <source>
        <dbReference type="ARBA" id="ARBA00007637"/>
    </source>
</evidence>
<comment type="caution">
    <text evidence="4">The sequence shown here is derived from an EMBL/GenBank/DDBJ whole genome shotgun (WGS) entry which is preliminary data.</text>
</comment>
<dbReference type="Gene3D" id="3.90.25.10">
    <property type="entry name" value="UDP-galactose 4-epimerase, domain 1"/>
    <property type="match status" value="1"/>
</dbReference>
<proteinExistence type="inferred from homology"/>
<accession>A0A1R1EET7</accession>
<evidence type="ECO:0000313" key="4">
    <source>
        <dbReference type="EMBL" id="OMF50326.1"/>
    </source>
</evidence>